<dbReference type="PROSITE" id="PS51093">
    <property type="entry name" value="PTS_EIIA_TYPE_1"/>
    <property type="match status" value="1"/>
</dbReference>
<feature type="active site" description="Phosphocysteine intermediate; for EIIB activity" evidence="11">
    <location>
        <position position="454"/>
    </location>
</feature>
<dbReference type="PROSITE" id="PS00371">
    <property type="entry name" value="PTS_EIIA_TYPE_1_HIS"/>
    <property type="match status" value="1"/>
</dbReference>
<feature type="region of interest" description="Disordered" evidence="12">
    <location>
        <begin position="412"/>
        <end position="431"/>
    </location>
</feature>
<dbReference type="GO" id="GO:1904659">
    <property type="term" value="P:D-glucose transmembrane transport"/>
    <property type="evidence" value="ECO:0007669"/>
    <property type="project" value="InterPro"/>
</dbReference>
<feature type="transmembrane region" description="Helical" evidence="13">
    <location>
        <begin position="73"/>
        <end position="100"/>
    </location>
</feature>
<evidence type="ECO:0000256" key="9">
    <source>
        <dbReference type="ARBA" id="ARBA00022989"/>
    </source>
</evidence>
<evidence type="ECO:0000259" key="16">
    <source>
        <dbReference type="PROSITE" id="PS51103"/>
    </source>
</evidence>
<dbReference type="SUPFAM" id="SSF55604">
    <property type="entry name" value="Glucose permease domain IIB"/>
    <property type="match status" value="1"/>
</dbReference>
<evidence type="ECO:0000256" key="6">
    <source>
        <dbReference type="ARBA" id="ARBA00022683"/>
    </source>
</evidence>
<evidence type="ECO:0000256" key="2">
    <source>
        <dbReference type="ARBA" id="ARBA00022448"/>
    </source>
</evidence>
<feature type="transmembrane region" description="Helical" evidence="13">
    <location>
        <begin position="169"/>
        <end position="189"/>
    </location>
</feature>
<evidence type="ECO:0000256" key="1">
    <source>
        <dbReference type="ARBA" id="ARBA00004651"/>
    </source>
</evidence>
<evidence type="ECO:0000313" key="18">
    <source>
        <dbReference type="Proteomes" id="UP000187074"/>
    </source>
</evidence>
<gene>
    <name evidence="17" type="ORF">BK123_00320</name>
</gene>
<keyword evidence="7 13" id="KW-0812">Transmembrane</keyword>
<evidence type="ECO:0000256" key="10">
    <source>
        <dbReference type="ARBA" id="ARBA00023136"/>
    </source>
</evidence>
<name>A0A1R1B7J9_PAELA</name>
<dbReference type="NCBIfam" id="TIGR00826">
    <property type="entry name" value="EIIB_glc"/>
    <property type="match status" value="1"/>
</dbReference>
<dbReference type="NCBIfam" id="TIGR02002">
    <property type="entry name" value="PTS-II-BC-glcB"/>
    <property type="match status" value="1"/>
</dbReference>
<dbReference type="Pfam" id="PF02378">
    <property type="entry name" value="PTS_EIIC"/>
    <property type="match status" value="1"/>
</dbReference>
<reference evidence="17 18" key="1">
    <citation type="submission" date="2016-11" db="EMBL/GenBank/DDBJ databases">
        <title>Paenibacillus species isolates.</title>
        <authorList>
            <person name="Beno S.M."/>
        </authorList>
    </citation>
    <scope>NUCLEOTIDE SEQUENCE [LARGE SCALE GENOMIC DNA]</scope>
    <source>
        <strain evidence="17 18">FSL F4-0100</strain>
    </source>
</reference>
<feature type="domain" description="PTS EIIA type-1" evidence="14">
    <location>
        <begin position="561"/>
        <end position="665"/>
    </location>
</feature>
<dbReference type="Pfam" id="PF00358">
    <property type="entry name" value="PTS_EIIA_1"/>
    <property type="match status" value="1"/>
</dbReference>
<dbReference type="Proteomes" id="UP000187074">
    <property type="component" value="Unassembled WGS sequence"/>
</dbReference>
<evidence type="ECO:0000259" key="14">
    <source>
        <dbReference type="PROSITE" id="PS51093"/>
    </source>
</evidence>
<organism evidence="17 18">
    <name type="scientific">Paenibacillus lautus</name>
    <name type="common">Bacillus lautus</name>
    <dbReference type="NCBI Taxonomy" id="1401"/>
    <lineage>
        <taxon>Bacteria</taxon>
        <taxon>Bacillati</taxon>
        <taxon>Bacillota</taxon>
        <taxon>Bacilli</taxon>
        <taxon>Bacillales</taxon>
        <taxon>Paenibacillaceae</taxon>
        <taxon>Paenibacillus</taxon>
    </lineage>
</organism>
<keyword evidence="10 13" id="KW-0472">Membrane</keyword>
<proteinExistence type="predicted"/>
<dbReference type="InterPro" id="IPR036878">
    <property type="entry name" value="Glu_permease_IIB"/>
</dbReference>
<dbReference type="InterPro" id="IPR001127">
    <property type="entry name" value="PTS_EIIA_1_perm"/>
</dbReference>
<dbReference type="STRING" id="1401.BK123_00320"/>
<dbReference type="EMBL" id="MRTF01000001">
    <property type="protein sequence ID" value="OME96090.1"/>
    <property type="molecule type" value="Genomic_DNA"/>
</dbReference>
<evidence type="ECO:0000256" key="3">
    <source>
        <dbReference type="ARBA" id="ARBA00022475"/>
    </source>
</evidence>
<keyword evidence="8" id="KW-0418">Kinase</keyword>
<dbReference type="PANTHER" id="PTHR30009">
    <property type="entry name" value="CYTOCHROME C-TYPE SYNTHESIS PROTEIN AND PTS TRANSMEMBRANE COMPONENT"/>
    <property type="match status" value="1"/>
</dbReference>
<evidence type="ECO:0000256" key="4">
    <source>
        <dbReference type="ARBA" id="ARBA00022597"/>
    </source>
</evidence>
<dbReference type="GO" id="GO:0008982">
    <property type="term" value="F:protein-N(PI)-phosphohistidine-sugar phosphotransferase activity"/>
    <property type="evidence" value="ECO:0007669"/>
    <property type="project" value="InterPro"/>
</dbReference>
<evidence type="ECO:0000256" key="5">
    <source>
        <dbReference type="ARBA" id="ARBA00022679"/>
    </source>
</evidence>
<evidence type="ECO:0000256" key="8">
    <source>
        <dbReference type="ARBA" id="ARBA00022777"/>
    </source>
</evidence>
<dbReference type="PROSITE" id="PS51103">
    <property type="entry name" value="PTS_EIIC_TYPE_1"/>
    <property type="match status" value="1"/>
</dbReference>
<dbReference type="InterPro" id="IPR011299">
    <property type="entry name" value="PTS_IIBC_glc"/>
</dbReference>
<dbReference type="CDD" id="cd00212">
    <property type="entry name" value="PTS_IIB_glc"/>
    <property type="match status" value="1"/>
</dbReference>
<dbReference type="GO" id="GO:0005886">
    <property type="term" value="C:plasma membrane"/>
    <property type="evidence" value="ECO:0007669"/>
    <property type="project" value="UniProtKB-SubCell"/>
</dbReference>
<dbReference type="GO" id="GO:0090563">
    <property type="term" value="F:protein-phosphocysteine-sugar phosphotransferase activity"/>
    <property type="evidence" value="ECO:0007669"/>
    <property type="project" value="TreeGrafter"/>
</dbReference>
<dbReference type="FunFam" id="2.70.70.10:FF:000001">
    <property type="entry name" value="PTS system glucose-specific IIA component"/>
    <property type="match status" value="1"/>
</dbReference>
<keyword evidence="6" id="KW-0598">Phosphotransferase system</keyword>
<dbReference type="AlphaFoldDB" id="A0A1R1B7J9"/>
<accession>A0A1R1B7J9</accession>
<dbReference type="GO" id="GO:0055056">
    <property type="term" value="F:D-glucose transmembrane transporter activity"/>
    <property type="evidence" value="ECO:0007669"/>
    <property type="project" value="InterPro"/>
</dbReference>
<comment type="subcellular location">
    <subcellularLocation>
        <location evidence="1">Cell membrane</location>
        <topology evidence="1">Multi-pass membrane protein</topology>
    </subcellularLocation>
</comment>
<dbReference type="InterPro" id="IPR011055">
    <property type="entry name" value="Dup_hybrid_motif"/>
</dbReference>
<dbReference type="OrthoDB" id="9764327at2"/>
<keyword evidence="5" id="KW-0808">Transferase</keyword>
<feature type="domain" description="PTS EIIB type-1" evidence="15">
    <location>
        <begin position="432"/>
        <end position="513"/>
    </location>
</feature>
<feature type="transmembrane region" description="Helical" evidence="13">
    <location>
        <begin position="356"/>
        <end position="373"/>
    </location>
</feature>
<feature type="transmembrane region" description="Helical" evidence="13">
    <location>
        <begin position="302"/>
        <end position="319"/>
    </location>
</feature>
<comment type="caution">
    <text evidence="17">The sequence shown here is derived from an EMBL/GenBank/DDBJ whole genome shotgun (WGS) entry which is preliminary data.</text>
</comment>
<dbReference type="PROSITE" id="PS51098">
    <property type="entry name" value="PTS_EIIB_TYPE_1"/>
    <property type="match status" value="1"/>
</dbReference>
<feature type="compositionally biased region" description="Low complexity" evidence="12">
    <location>
        <begin position="416"/>
        <end position="427"/>
    </location>
</feature>
<evidence type="ECO:0000256" key="11">
    <source>
        <dbReference type="PROSITE-ProRule" id="PRU00421"/>
    </source>
</evidence>
<feature type="domain" description="PTS EIIC type-1" evidence="16">
    <location>
        <begin position="3"/>
        <end position="413"/>
    </location>
</feature>
<dbReference type="GO" id="GO:0016301">
    <property type="term" value="F:kinase activity"/>
    <property type="evidence" value="ECO:0007669"/>
    <property type="project" value="UniProtKB-KW"/>
</dbReference>
<evidence type="ECO:0000313" key="17">
    <source>
        <dbReference type="EMBL" id="OME96090.1"/>
    </source>
</evidence>
<dbReference type="RefSeq" id="WP_076320479.1">
    <property type="nucleotide sequence ID" value="NZ_MRTF01000001.1"/>
</dbReference>
<evidence type="ECO:0000256" key="12">
    <source>
        <dbReference type="SAM" id="MobiDB-lite"/>
    </source>
</evidence>
<dbReference type="InterPro" id="IPR001996">
    <property type="entry name" value="PTS_IIB_1"/>
</dbReference>
<dbReference type="InterPro" id="IPR013013">
    <property type="entry name" value="PTS_EIIC_1"/>
</dbReference>
<dbReference type="InterPro" id="IPR003352">
    <property type="entry name" value="PTS_EIIC"/>
</dbReference>
<dbReference type="PANTHER" id="PTHR30009:SF20">
    <property type="entry name" value="PTS SYSTEM GLUCOSE-SPECIFIC EIICB COMPONENT-RELATED"/>
    <property type="match status" value="1"/>
</dbReference>
<evidence type="ECO:0000256" key="7">
    <source>
        <dbReference type="ARBA" id="ARBA00022692"/>
    </source>
</evidence>
<dbReference type="Pfam" id="PF00367">
    <property type="entry name" value="PTS_EIIB"/>
    <property type="match status" value="1"/>
</dbReference>
<feature type="transmembrane region" description="Helical" evidence="13">
    <location>
        <begin position="379"/>
        <end position="401"/>
    </location>
</feature>
<keyword evidence="9 13" id="KW-1133">Transmembrane helix</keyword>
<keyword evidence="3" id="KW-1003">Cell membrane</keyword>
<keyword evidence="2" id="KW-0813">Transport</keyword>
<dbReference type="InterPro" id="IPR050429">
    <property type="entry name" value="PTS_Glucose_EIICBA"/>
</dbReference>
<sequence length="693" mass="74261">MFKRLFGVLQRVGKALMLPVAILPAAGLLLGLGNMLVNPDFLQYAPWLNAAWVQAAATVMMNAGQIVFTNLSLLFAVGVAVGLAGGEGVAGLAAIIGYLVMNVTMGSVIGVTPSMIGTNYEYASVLGIPTLATGVFGGIIVGILAASMYRRFFKIELPSYLGFFAGKRFVPIMTAATSVLLGLLMVFIWPPIQSALNTASHFMLEQNLTLSAFVFGVVERGLIPFGLHHIFYSPFWFEFGEYLNQAGQMVRGDQNIFMAQLRDGVEFTAGTFMTGKYPFMMFGLPAAALAIYHEARPENKKFVAGIMGSAALTSFLTGITEPLEFSFLFVAPILFVVHALFAGLSFMTMHILGTKIGMTFSGGLIDYMIFGVIPNRTPWWNVLIVGAIMAVIYYFGFRFVIRKFNLKTPGREEASASESESGSQRASGDSKSELPLNILTALGGQPNIAHLDACITRLRVEVKDKGRVDKTRLKQLGASGVLEVGNNIQAIFGTRSDTIKSQIQDIMSGITPTTAPAAADVETMPTAKEELQAGQNGETLVMEEIASPVDGELMDISHVPDPVFAERMTGDGFAVLPHNGTIASPVNGTVFNVFPSKHAVGIMSDGGKEVLVHIGVNTVKLKGQGFEVLVQEGDLVSTGQPIMQVDLDYVKANAKSIISPVIFSNLPEGASVKLNKTGEVKSGEQGIITILKP</sequence>
<evidence type="ECO:0000259" key="15">
    <source>
        <dbReference type="PROSITE" id="PS51098"/>
    </source>
</evidence>
<feature type="transmembrane region" description="Helical" evidence="13">
    <location>
        <begin position="325"/>
        <end position="344"/>
    </location>
</feature>
<dbReference type="GO" id="GO:0009401">
    <property type="term" value="P:phosphoenolpyruvate-dependent sugar phosphotransferase system"/>
    <property type="evidence" value="ECO:0007669"/>
    <property type="project" value="UniProtKB-KW"/>
</dbReference>
<dbReference type="Gene3D" id="3.30.1360.60">
    <property type="entry name" value="Glucose permease domain IIB"/>
    <property type="match status" value="1"/>
</dbReference>
<protein>
    <submittedName>
        <fullName evidence="17">PTS glucose transporter subunit IICBA</fullName>
    </submittedName>
</protein>
<dbReference type="NCBIfam" id="TIGR00830">
    <property type="entry name" value="PTBA"/>
    <property type="match status" value="1"/>
</dbReference>
<feature type="transmembrane region" description="Helical" evidence="13">
    <location>
        <begin position="120"/>
        <end position="149"/>
    </location>
</feature>
<evidence type="ECO:0000256" key="13">
    <source>
        <dbReference type="SAM" id="Phobius"/>
    </source>
</evidence>
<dbReference type="InterPro" id="IPR018113">
    <property type="entry name" value="PTrfase_EIIB_Cys"/>
</dbReference>
<keyword evidence="4 17" id="KW-0762">Sugar transport</keyword>
<feature type="transmembrane region" description="Helical" evidence="13">
    <location>
        <begin position="277"/>
        <end position="295"/>
    </location>
</feature>
<dbReference type="PROSITE" id="PS01035">
    <property type="entry name" value="PTS_EIIB_TYPE_1_CYS"/>
    <property type="match status" value="1"/>
</dbReference>
<dbReference type="Gene3D" id="2.70.70.10">
    <property type="entry name" value="Glucose Permease (Domain IIA)"/>
    <property type="match status" value="1"/>
</dbReference>
<dbReference type="SUPFAM" id="SSF51261">
    <property type="entry name" value="Duplicated hybrid motif"/>
    <property type="match status" value="1"/>
</dbReference>
<feature type="transmembrane region" description="Helical" evidence="13">
    <location>
        <begin position="12"/>
        <end position="32"/>
    </location>
</feature>